<gene>
    <name evidence="5" type="ORF">OG579_12825</name>
</gene>
<dbReference type="Pfam" id="PF00743">
    <property type="entry name" value="FMO-like"/>
    <property type="match status" value="1"/>
</dbReference>
<keyword evidence="6" id="KW-1185">Reference proteome</keyword>
<sequence length="491" mass="54086">MSVRGQSVAIIGTGFAGLGMAATLRRAGHDDFVLFEAADDVGGCWRENTYPGAACDVPSHLYSFSFAPSATWSRRFAPQPEILDYLRSIADTFALRPHIRFRSRVAAATFDDTSASWTVRLDDGTETVHDVVVFACGQLSNPVIPAIEGAESFRGNLFHSARWDHDADLTGARVAVIGTGASAIQFVPRLAEQVGHLTLLQRSAPFVIPKADYAYPRWARSMFARVPALQRLSRWLTWATLEPRSIGFTKIPALLKIVGLRSRLHMRRQITDPATRAAVTPDHPIGCKRILISNDYLASLDRPNVTVTTTGIDRITPDGVRLANGSTVEADTIVYGTGFHATDFLRGITVTGAEGRDLHREWDDGAQAHLGVSVHGFPNMFLLYGPNTNLGHTSIILMLEAQMKYVVQAVEHLDAGRARAVQVRADVERRSNLALQSALSKTVWEQGCTSWYRTASGRNTNNWPASTAHYIRVMRSLDESEFEWTPTDRSA</sequence>
<dbReference type="InterPro" id="IPR020946">
    <property type="entry name" value="Flavin_mOase-like"/>
</dbReference>
<comment type="similarity">
    <text evidence="1">Belongs to the FAD-binding monooxygenase family.</text>
</comment>
<dbReference type="PANTHER" id="PTHR42877">
    <property type="entry name" value="L-ORNITHINE N(5)-MONOOXYGENASE-RELATED"/>
    <property type="match status" value="1"/>
</dbReference>
<dbReference type="GO" id="GO:0050660">
    <property type="term" value="F:flavin adenine dinucleotide binding"/>
    <property type="evidence" value="ECO:0007669"/>
    <property type="project" value="InterPro"/>
</dbReference>
<evidence type="ECO:0000256" key="4">
    <source>
        <dbReference type="ARBA" id="ARBA00023002"/>
    </source>
</evidence>
<dbReference type="AlphaFoldDB" id="A0AAU4JXT2"/>
<dbReference type="Gene3D" id="3.50.50.60">
    <property type="entry name" value="FAD/NAD(P)-binding domain"/>
    <property type="match status" value="2"/>
</dbReference>
<dbReference type="KEGG" id="whr:OG579_12825"/>
<dbReference type="PANTHER" id="PTHR42877:SF4">
    <property type="entry name" value="FAD_NAD(P)-BINDING DOMAIN-CONTAINING PROTEIN-RELATED"/>
    <property type="match status" value="1"/>
</dbReference>
<evidence type="ECO:0000256" key="3">
    <source>
        <dbReference type="ARBA" id="ARBA00022827"/>
    </source>
</evidence>
<keyword evidence="4" id="KW-0560">Oxidoreductase</keyword>
<dbReference type="EMBL" id="CP108021">
    <property type="protein sequence ID" value="WUM18624.1"/>
    <property type="molecule type" value="Genomic_DNA"/>
</dbReference>
<dbReference type="Proteomes" id="UP001432128">
    <property type="component" value="Chromosome"/>
</dbReference>
<protein>
    <submittedName>
        <fullName evidence="5">NAD(P)/FAD-dependent oxidoreductase</fullName>
    </submittedName>
</protein>
<dbReference type="InterPro" id="IPR036188">
    <property type="entry name" value="FAD/NAD-bd_sf"/>
</dbReference>
<name>A0AAU4JXT2_9NOCA</name>
<dbReference type="GO" id="GO:0004499">
    <property type="term" value="F:N,N-dimethylaniline monooxygenase activity"/>
    <property type="evidence" value="ECO:0007669"/>
    <property type="project" value="InterPro"/>
</dbReference>
<proteinExistence type="inferred from homology"/>
<evidence type="ECO:0000256" key="1">
    <source>
        <dbReference type="ARBA" id="ARBA00010139"/>
    </source>
</evidence>
<keyword evidence="2" id="KW-0285">Flavoprotein</keyword>
<dbReference type="InterPro" id="IPR051209">
    <property type="entry name" value="FAD-bind_Monooxygenase_sf"/>
</dbReference>
<evidence type="ECO:0000313" key="6">
    <source>
        <dbReference type="Proteomes" id="UP001432128"/>
    </source>
</evidence>
<organism evidence="5 6">
    <name type="scientific">Williamsia herbipolensis</name>
    <dbReference type="NCBI Taxonomy" id="1603258"/>
    <lineage>
        <taxon>Bacteria</taxon>
        <taxon>Bacillati</taxon>
        <taxon>Actinomycetota</taxon>
        <taxon>Actinomycetes</taxon>
        <taxon>Mycobacteriales</taxon>
        <taxon>Nocardiaceae</taxon>
        <taxon>Williamsia</taxon>
    </lineage>
</organism>
<accession>A0AAU4JXT2</accession>
<dbReference type="RefSeq" id="WP_328856235.1">
    <property type="nucleotide sequence ID" value="NZ_CP108021.1"/>
</dbReference>
<reference evidence="5 6" key="1">
    <citation type="submission" date="2022-10" db="EMBL/GenBank/DDBJ databases">
        <title>The complete genomes of actinobacterial strains from the NBC collection.</title>
        <authorList>
            <person name="Joergensen T.S."/>
            <person name="Alvarez Arevalo M."/>
            <person name="Sterndorff E.B."/>
            <person name="Faurdal D."/>
            <person name="Vuksanovic O."/>
            <person name="Mourched A.-S."/>
            <person name="Charusanti P."/>
            <person name="Shaw S."/>
            <person name="Blin K."/>
            <person name="Weber T."/>
        </authorList>
    </citation>
    <scope>NUCLEOTIDE SEQUENCE [LARGE SCALE GENOMIC DNA]</scope>
    <source>
        <strain evidence="5 6">NBC_00319</strain>
    </source>
</reference>
<keyword evidence="3" id="KW-0274">FAD</keyword>
<evidence type="ECO:0000313" key="5">
    <source>
        <dbReference type="EMBL" id="WUM18624.1"/>
    </source>
</evidence>
<evidence type="ECO:0000256" key="2">
    <source>
        <dbReference type="ARBA" id="ARBA00022630"/>
    </source>
</evidence>
<dbReference type="SUPFAM" id="SSF51905">
    <property type="entry name" value="FAD/NAD(P)-binding domain"/>
    <property type="match status" value="2"/>
</dbReference>
<dbReference type="GO" id="GO:0050661">
    <property type="term" value="F:NADP binding"/>
    <property type="evidence" value="ECO:0007669"/>
    <property type="project" value="InterPro"/>
</dbReference>